<dbReference type="PROSITE" id="PS51554">
    <property type="entry name" value="PFL"/>
    <property type="match status" value="1"/>
</dbReference>
<name>A0A9D2KYM3_9FIRM</name>
<reference evidence="6" key="2">
    <citation type="submission" date="2021-04" db="EMBL/GenBank/DDBJ databases">
        <authorList>
            <person name="Gilroy R."/>
        </authorList>
    </citation>
    <scope>NUCLEOTIDE SEQUENCE</scope>
    <source>
        <strain evidence="6">CHK179-7159</strain>
    </source>
</reference>
<dbReference type="Pfam" id="PF01228">
    <property type="entry name" value="Gly_radical"/>
    <property type="match status" value="1"/>
</dbReference>
<dbReference type="InterPro" id="IPR004184">
    <property type="entry name" value="PFL_dom"/>
</dbReference>
<gene>
    <name evidence="6" type="ORF">H9717_06070</name>
</gene>
<feature type="domain" description="Glycine radical" evidence="4">
    <location>
        <begin position="591"/>
        <end position="710"/>
    </location>
</feature>
<evidence type="ECO:0000313" key="6">
    <source>
        <dbReference type="EMBL" id="HJA92667.1"/>
    </source>
</evidence>
<comment type="caution">
    <text evidence="6">The sequence shown here is derived from an EMBL/GenBank/DDBJ whole genome shotgun (WGS) entry which is preliminary data.</text>
</comment>
<dbReference type="InterPro" id="IPR051215">
    <property type="entry name" value="GRE"/>
</dbReference>
<dbReference type="PANTHER" id="PTHR43641:SF2">
    <property type="entry name" value="DEHYDRATASE YBIW-RELATED"/>
    <property type="match status" value="1"/>
</dbReference>
<keyword evidence="1 3" id="KW-0556">Organic radical</keyword>
<dbReference type="Pfam" id="PF02901">
    <property type="entry name" value="PFL-like"/>
    <property type="match status" value="2"/>
</dbReference>
<evidence type="ECO:0008006" key="8">
    <source>
        <dbReference type="Google" id="ProtNLM"/>
    </source>
</evidence>
<sequence length="710" mass="80773">MKITDFDHSKHAMDGQYTRVKTLVDQEQSKDLYRELKGVYCSEKSKQIGMGKAIKYYFEHVRLFINPNDIFADLADVTFPPVKLRDEEYKKYKTCSPEAARMQKEGAFFADCDFGHTMPDWGTVFEHGIPGIIKRAEECLRAASLPSEQREFYLSVKYAYEGILIFTERLRDKASEVLSDNAQFAARNLESLTKRRPETLAEAMQLYFLYYTAQSWVEGENVRSLGALDDILFPYYRHDMESGLYSKADIRQLIEYFFYKWNSMKVIANIPFYIGTNTNEFTYLILEEYRKLNVPDLKIHIKCTANTPIRLYKMVMDSIRNGNNSFVFINDELATKALEGIGIEREDAKNHTIIGCYEPAAAGKEIPCTLNGGINMPMAVEVVLNRGKKFHCENRIGIDFGEEFADFESFYAAVKKQLKEWTKVSMAEINAIERQYPNIIHSPILSATFQSCMERGRDAYAGGAKYNNSSICAFGIATTVDELMAIKKAVFEQKIISMEELKHTLKNNWKNAETLRKTMRDKCPKYGNNDPEADCLTKDLLLHMAECINHKPNGRGGVYRMGLFSIDWIIPYGKQLGASADGRFAGEPVSKNLCASVGMDKKGITGMINSVTKFDYSLVPNGSVLDLSLHPSVVSGDEGIHIMIHLLETYLSKGGFATHINVVSPETLKEAQQKPDKYRNLQVRLCGWNVYFTDLDVEMQNNLIRSMEEG</sequence>
<evidence type="ECO:0000259" key="4">
    <source>
        <dbReference type="PROSITE" id="PS51149"/>
    </source>
</evidence>
<protein>
    <recommendedName>
        <fullName evidence="8">4-hydroxyphenylacetate decarboxylase</fullName>
    </recommendedName>
</protein>
<evidence type="ECO:0000256" key="3">
    <source>
        <dbReference type="PROSITE-ProRule" id="PRU00493"/>
    </source>
</evidence>
<dbReference type="InterPro" id="IPR001150">
    <property type="entry name" value="Gly_radical"/>
</dbReference>
<accession>A0A9D2KYM3</accession>
<feature type="domain" description="PFL" evidence="5">
    <location>
        <begin position="1"/>
        <end position="584"/>
    </location>
</feature>
<evidence type="ECO:0000259" key="5">
    <source>
        <dbReference type="PROSITE" id="PS51554"/>
    </source>
</evidence>
<organism evidence="6 7">
    <name type="scientific">Candidatus Eisenbergiella merdipullorum</name>
    <dbReference type="NCBI Taxonomy" id="2838553"/>
    <lineage>
        <taxon>Bacteria</taxon>
        <taxon>Bacillati</taxon>
        <taxon>Bacillota</taxon>
        <taxon>Clostridia</taxon>
        <taxon>Lachnospirales</taxon>
        <taxon>Lachnospiraceae</taxon>
        <taxon>Eisenbergiella</taxon>
    </lineage>
</organism>
<proteinExistence type="predicted"/>
<dbReference type="Proteomes" id="UP000886858">
    <property type="component" value="Unassembled WGS sequence"/>
</dbReference>
<dbReference type="PROSITE" id="PS51149">
    <property type="entry name" value="GLY_RADICAL_2"/>
    <property type="match status" value="1"/>
</dbReference>
<dbReference type="AlphaFoldDB" id="A0A9D2KYM3"/>
<feature type="modified residue" description="Glycine radical" evidence="3">
    <location>
        <position position="687"/>
    </location>
</feature>
<evidence type="ECO:0000256" key="1">
    <source>
        <dbReference type="ARBA" id="ARBA00022818"/>
    </source>
</evidence>
<evidence type="ECO:0000256" key="2">
    <source>
        <dbReference type="ARBA" id="ARBA00023239"/>
    </source>
</evidence>
<evidence type="ECO:0000313" key="7">
    <source>
        <dbReference type="Proteomes" id="UP000886858"/>
    </source>
</evidence>
<dbReference type="GO" id="GO:0005829">
    <property type="term" value="C:cytosol"/>
    <property type="evidence" value="ECO:0007669"/>
    <property type="project" value="TreeGrafter"/>
</dbReference>
<dbReference type="Gene3D" id="3.20.70.20">
    <property type="match status" value="1"/>
</dbReference>
<dbReference type="EMBL" id="DWYY01000063">
    <property type="protein sequence ID" value="HJA92667.1"/>
    <property type="molecule type" value="Genomic_DNA"/>
</dbReference>
<dbReference type="PANTHER" id="PTHR43641">
    <property type="entry name" value="FORMATE ACETYLTRANSFERASE 3-RELATED"/>
    <property type="match status" value="1"/>
</dbReference>
<keyword evidence="2" id="KW-0456">Lyase</keyword>
<dbReference type="SUPFAM" id="SSF51998">
    <property type="entry name" value="PFL-like glycyl radical enzymes"/>
    <property type="match status" value="1"/>
</dbReference>
<reference evidence="6" key="1">
    <citation type="journal article" date="2021" name="PeerJ">
        <title>Extensive microbial diversity within the chicken gut microbiome revealed by metagenomics and culture.</title>
        <authorList>
            <person name="Gilroy R."/>
            <person name="Ravi A."/>
            <person name="Getino M."/>
            <person name="Pursley I."/>
            <person name="Horton D.L."/>
            <person name="Alikhan N.F."/>
            <person name="Baker D."/>
            <person name="Gharbi K."/>
            <person name="Hall N."/>
            <person name="Watson M."/>
            <person name="Adriaenssens E.M."/>
            <person name="Foster-Nyarko E."/>
            <person name="Jarju S."/>
            <person name="Secka A."/>
            <person name="Antonio M."/>
            <person name="Oren A."/>
            <person name="Chaudhuri R.R."/>
            <person name="La Ragione R."/>
            <person name="Hildebrand F."/>
            <person name="Pallen M.J."/>
        </authorList>
    </citation>
    <scope>NUCLEOTIDE SEQUENCE</scope>
    <source>
        <strain evidence="6">CHK179-7159</strain>
    </source>
</reference>
<dbReference type="GO" id="GO:0016829">
    <property type="term" value="F:lyase activity"/>
    <property type="evidence" value="ECO:0007669"/>
    <property type="project" value="UniProtKB-KW"/>
</dbReference>